<feature type="compositionally biased region" description="Low complexity" evidence="1">
    <location>
        <begin position="161"/>
        <end position="173"/>
    </location>
</feature>
<comment type="caution">
    <text evidence="2">The sequence shown here is derived from an EMBL/GenBank/DDBJ whole genome shotgun (WGS) entry which is preliminary data.</text>
</comment>
<feature type="compositionally biased region" description="Basic and acidic residues" evidence="1">
    <location>
        <begin position="96"/>
        <end position="113"/>
    </location>
</feature>
<organism evidence="2 3">
    <name type="scientific">Pseudoxanthomonas japonensis</name>
    <dbReference type="NCBI Taxonomy" id="69284"/>
    <lineage>
        <taxon>Bacteria</taxon>
        <taxon>Pseudomonadati</taxon>
        <taxon>Pseudomonadota</taxon>
        <taxon>Gammaproteobacteria</taxon>
        <taxon>Lysobacterales</taxon>
        <taxon>Lysobacteraceae</taxon>
        <taxon>Pseudoxanthomonas</taxon>
    </lineage>
</organism>
<feature type="region of interest" description="Disordered" evidence="1">
    <location>
        <begin position="1"/>
        <end position="36"/>
    </location>
</feature>
<name>A0ABQ6ZD63_9GAMM</name>
<feature type="compositionally biased region" description="Basic and acidic residues" evidence="1">
    <location>
        <begin position="144"/>
        <end position="160"/>
    </location>
</feature>
<evidence type="ECO:0000256" key="1">
    <source>
        <dbReference type="SAM" id="MobiDB-lite"/>
    </source>
</evidence>
<dbReference type="EMBL" id="PDWW01000031">
    <property type="protein sequence ID" value="KAF1722863.1"/>
    <property type="molecule type" value="Genomic_DNA"/>
</dbReference>
<feature type="region of interest" description="Disordered" evidence="1">
    <location>
        <begin position="96"/>
        <end position="184"/>
    </location>
</feature>
<evidence type="ECO:0000313" key="2">
    <source>
        <dbReference type="EMBL" id="KAF1722863.1"/>
    </source>
</evidence>
<proteinExistence type="predicted"/>
<feature type="region of interest" description="Disordered" evidence="1">
    <location>
        <begin position="276"/>
        <end position="295"/>
    </location>
</feature>
<evidence type="ECO:0000313" key="3">
    <source>
        <dbReference type="Proteomes" id="UP000781710"/>
    </source>
</evidence>
<feature type="compositionally biased region" description="Low complexity" evidence="1">
    <location>
        <begin position="114"/>
        <end position="143"/>
    </location>
</feature>
<sequence>MATLQQRIQTDRARRAQALSQEQAAAEQQRQQLEQMQQMAALEEEYWEEEAPAPAPNLAAVFLNTLGSEMAKNQAERDAQDAFIRDVQRQQAMAIERRQREEERQRREAERVRQQASAQAAALPQRAPSAAEVAQQAERTQAAEARERQLAEQAAAERARQQQLRAQRQPAVASTPVVPGPPSTEAAAKPLRFVLSIGLLNKPGDTVNPMCYSNVITRPGPPGWGAPGFLPPGSGQQAHDIVQSFKAAFIARCRASGREIISDGHFNYAWNQSQGSEAGMQEVRPRHREDVLVSL</sequence>
<accession>A0ABQ6ZD63</accession>
<dbReference type="Proteomes" id="UP000781710">
    <property type="component" value="Unassembled WGS sequence"/>
</dbReference>
<gene>
    <name evidence="2" type="ORF">CSC78_16770</name>
</gene>
<keyword evidence="3" id="KW-1185">Reference proteome</keyword>
<feature type="compositionally biased region" description="Basic and acidic residues" evidence="1">
    <location>
        <begin position="283"/>
        <end position="295"/>
    </location>
</feature>
<reference evidence="2 3" key="1">
    <citation type="submission" date="2017-10" db="EMBL/GenBank/DDBJ databases">
        <title>Whole genome sequencing of members of genus Pseudoxanthomonas.</title>
        <authorList>
            <person name="Kumar S."/>
            <person name="Bansal K."/>
            <person name="Kaur A."/>
            <person name="Patil P."/>
            <person name="Sharma S."/>
            <person name="Patil P.B."/>
        </authorList>
    </citation>
    <scope>NUCLEOTIDE SEQUENCE [LARGE SCALE GENOMIC DNA]</scope>
    <source>
        <strain evidence="2 3">DSM 17109</strain>
    </source>
</reference>
<feature type="compositionally biased region" description="Low complexity" evidence="1">
    <location>
        <begin position="16"/>
        <end position="36"/>
    </location>
</feature>
<protein>
    <submittedName>
        <fullName evidence="2">Uncharacterized protein</fullName>
    </submittedName>
</protein>